<evidence type="ECO:0000256" key="1">
    <source>
        <dbReference type="SAM" id="Phobius"/>
    </source>
</evidence>
<feature type="transmembrane region" description="Helical" evidence="1">
    <location>
        <begin position="210"/>
        <end position="231"/>
    </location>
</feature>
<comment type="caution">
    <text evidence="2">The sequence shown here is derived from an EMBL/GenBank/DDBJ whole genome shotgun (WGS) entry which is preliminary data.</text>
</comment>
<feature type="transmembrane region" description="Helical" evidence="1">
    <location>
        <begin position="118"/>
        <end position="139"/>
    </location>
</feature>
<gene>
    <name evidence="2" type="ORF">QR680_010157</name>
</gene>
<dbReference type="PANTHER" id="PTHR23021">
    <property type="entry name" value="SERPENTINE RECEPTOR, CLASS T"/>
    <property type="match status" value="1"/>
</dbReference>
<feature type="transmembrane region" description="Helical" evidence="1">
    <location>
        <begin position="169"/>
        <end position="190"/>
    </location>
</feature>
<sequence length="294" mass="33103">MITSILVGLLYLAELSVILPLHLIVLMILLREKEFNGLIAYRIMTQMSVCECVQMIGYLLGCIMSLCQSTIHPYVGMIGGCILNAGWTGVVLFVFLLTLNRFIVFSEVKLRAAAQKTLFNVLFSVTWMVCCSVFGIHLIPRFNQEYALSKNTYWFVDKVAATVVSYGEYVFIFVTLTTTLALCLCTVVIIIIKRNLFSEKFKIASGEIKLFVQAFIIFAYMTAIRCVWQYLGPLLSGDFAFTALGMATIAVDGINPLLYIILNRSIRSHFMRMFGFQKTTVVELSSNNKTNNSQ</sequence>
<proteinExistence type="predicted"/>
<name>A0AA39IPB7_9BILA</name>
<dbReference type="SUPFAM" id="SSF81321">
    <property type="entry name" value="Family A G protein-coupled receptor-like"/>
    <property type="match status" value="1"/>
</dbReference>
<dbReference type="Gene3D" id="1.20.1070.10">
    <property type="entry name" value="Rhodopsin 7-helix transmembrane proteins"/>
    <property type="match status" value="1"/>
</dbReference>
<protein>
    <recommendedName>
        <fullName evidence="4">7TM GPCR serpentine receptor class x (Srx) domain-containing protein</fullName>
    </recommendedName>
</protein>
<dbReference type="AlphaFoldDB" id="A0AA39IPB7"/>
<reference evidence="2" key="1">
    <citation type="submission" date="2023-06" db="EMBL/GenBank/DDBJ databases">
        <title>Genomic analysis of the entomopathogenic nematode Steinernema hermaphroditum.</title>
        <authorList>
            <person name="Schwarz E.M."/>
            <person name="Heppert J.K."/>
            <person name="Baniya A."/>
            <person name="Schwartz H.T."/>
            <person name="Tan C.-H."/>
            <person name="Antoshechkin I."/>
            <person name="Sternberg P.W."/>
            <person name="Goodrich-Blair H."/>
            <person name="Dillman A.R."/>
        </authorList>
    </citation>
    <scope>NUCLEOTIDE SEQUENCE</scope>
    <source>
        <strain evidence="2">PS9179</strain>
        <tissue evidence="2">Whole animal</tissue>
    </source>
</reference>
<dbReference type="EMBL" id="JAUCMV010000001">
    <property type="protein sequence ID" value="KAK0427301.1"/>
    <property type="molecule type" value="Genomic_DNA"/>
</dbReference>
<feature type="transmembrane region" description="Helical" evidence="1">
    <location>
        <begin position="77"/>
        <end position="97"/>
    </location>
</feature>
<accession>A0AA39IPB7</accession>
<evidence type="ECO:0008006" key="4">
    <source>
        <dbReference type="Google" id="ProtNLM"/>
    </source>
</evidence>
<keyword evidence="1" id="KW-0812">Transmembrane</keyword>
<organism evidence="2 3">
    <name type="scientific">Steinernema hermaphroditum</name>
    <dbReference type="NCBI Taxonomy" id="289476"/>
    <lineage>
        <taxon>Eukaryota</taxon>
        <taxon>Metazoa</taxon>
        <taxon>Ecdysozoa</taxon>
        <taxon>Nematoda</taxon>
        <taxon>Chromadorea</taxon>
        <taxon>Rhabditida</taxon>
        <taxon>Tylenchina</taxon>
        <taxon>Panagrolaimomorpha</taxon>
        <taxon>Strongyloidoidea</taxon>
        <taxon>Steinernematidae</taxon>
        <taxon>Steinernema</taxon>
    </lineage>
</organism>
<keyword evidence="1" id="KW-1133">Transmembrane helix</keyword>
<dbReference type="InterPro" id="IPR019425">
    <property type="entry name" value="7TM_GPCR_serpentine_rcpt_Srt"/>
</dbReference>
<feature type="transmembrane region" description="Helical" evidence="1">
    <location>
        <begin position="243"/>
        <end position="262"/>
    </location>
</feature>
<keyword evidence="3" id="KW-1185">Reference proteome</keyword>
<evidence type="ECO:0000313" key="3">
    <source>
        <dbReference type="Proteomes" id="UP001175271"/>
    </source>
</evidence>
<dbReference type="Proteomes" id="UP001175271">
    <property type="component" value="Unassembled WGS sequence"/>
</dbReference>
<keyword evidence="1" id="KW-0472">Membrane</keyword>
<feature type="transmembrane region" description="Helical" evidence="1">
    <location>
        <begin position="6"/>
        <end position="30"/>
    </location>
</feature>
<evidence type="ECO:0000313" key="2">
    <source>
        <dbReference type="EMBL" id="KAK0427301.1"/>
    </source>
</evidence>